<evidence type="ECO:0000313" key="16">
    <source>
        <dbReference type="Proteomes" id="UP000014541"/>
    </source>
</evidence>
<proteinExistence type="inferred from homology"/>
<dbReference type="eggNOG" id="COG0528">
    <property type="taxonomic scope" value="Bacteria"/>
</dbReference>
<dbReference type="Gene3D" id="3.40.1160.10">
    <property type="entry name" value="Acetylglutamate kinase-like"/>
    <property type="match status" value="1"/>
</dbReference>
<comment type="subcellular location">
    <subcellularLocation>
        <location evidence="1">Cytoplasm</location>
    </subcellularLocation>
</comment>
<evidence type="ECO:0000256" key="9">
    <source>
        <dbReference type="ARBA" id="ARBA00022777"/>
    </source>
</evidence>
<dbReference type="Proteomes" id="UP000014541">
    <property type="component" value="Unassembled WGS sequence"/>
</dbReference>
<organism evidence="15 16">
    <name type="scientific">Treponema maltophilum ATCC 51939</name>
    <dbReference type="NCBI Taxonomy" id="1125699"/>
    <lineage>
        <taxon>Bacteria</taxon>
        <taxon>Pseudomonadati</taxon>
        <taxon>Spirochaetota</taxon>
        <taxon>Spirochaetia</taxon>
        <taxon>Spirochaetales</taxon>
        <taxon>Treponemataceae</taxon>
        <taxon>Treponema</taxon>
    </lineage>
</organism>
<evidence type="ECO:0000256" key="2">
    <source>
        <dbReference type="ARBA" id="ARBA00004791"/>
    </source>
</evidence>
<evidence type="ECO:0000256" key="7">
    <source>
        <dbReference type="ARBA" id="ARBA00022679"/>
    </source>
</evidence>
<dbReference type="InterPro" id="IPR001048">
    <property type="entry name" value="Asp/Glu/Uridylate_kinase"/>
</dbReference>
<comment type="caution">
    <text evidence="15">The sequence shown here is derived from an EMBL/GenBank/DDBJ whole genome shotgun (WGS) entry which is preliminary data.</text>
</comment>
<keyword evidence="8" id="KW-0547">Nucleotide-binding</keyword>
<keyword evidence="11" id="KW-0665">Pyrimidine biosynthesis</keyword>
<dbReference type="GO" id="GO:0033862">
    <property type="term" value="F:UMP kinase activity"/>
    <property type="evidence" value="ECO:0007669"/>
    <property type="project" value="UniProtKB-EC"/>
</dbReference>
<dbReference type="CDD" id="cd04253">
    <property type="entry name" value="AAK_UMPK-PyrH-Pf"/>
    <property type="match status" value="1"/>
</dbReference>
<dbReference type="HOGENOM" id="CLU_079546_0_0_12"/>
<evidence type="ECO:0000256" key="8">
    <source>
        <dbReference type="ARBA" id="ARBA00022741"/>
    </source>
</evidence>
<dbReference type="PANTHER" id="PTHR42833:SF4">
    <property type="entry name" value="URIDYLATE KINASE PUMPKIN, CHLOROPLASTIC"/>
    <property type="match status" value="1"/>
</dbReference>
<dbReference type="GO" id="GO:0005737">
    <property type="term" value="C:cytoplasm"/>
    <property type="evidence" value="ECO:0007669"/>
    <property type="project" value="UniProtKB-SubCell"/>
</dbReference>
<dbReference type="GO" id="GO:0044210">
    <property type="term" value="P:'de novo' CTP biosynthetic process"/>
    <property type="evidence" value="ECO:0007669"/>
    <property type="project" value="UniProtKB-UniPathway"/>
</dbReference>
<dbReference type="Pfam" id="PF00696">
    <property type="entry name" value="AA_kinase"/>
    <property type="match status" value="1"/>
</dbReference>
<dbReference type="PATRIC" id="fig|1125699.3.peg.813"/>
<keyword evidence="6" id="KW-0963">Cytoplasm</keyword>
<keyword evidence="9" id="KW-0418">Kinase</keyword>
<feature type="domain" description="Aspartate/glutamate/uridylate kinase" evidence="14">
    <location>
        <begin position="1"/>
        <end position="215"/>
    </location>
</feature>
<gene>
    <name evidence="15" type="ORF">HMPREF9194_00799</name>
</gene>
<protein>
    <recommendedName>
        <fullName evidence="5">Uridylate kinase</fullName>
        <ecNumber evidence="4">2.7.4.22</ecNumber>
    </recommendedName>
    <alternativeName>
        <fullName evidence="12">Uridine monophosphate kinase</fullName>
    </alternativeName>
</protein>
<name>S3KE40_TREMA</name>
<keyword evidence="16" id="KW-1185">Reference proteome</keyword>
<evidence type="ECO:0000313" key="15">
    <source>
        <dbReference type="EMBL" id="EPF30482.1"/>
    </source>
</evidence>
<dbReference type="PIRSF" id="PIRSF005650">
    <property type="entry name" value="Uridylate_kin"/>
    <property type="match status" value="1"/>
</dbReference>
<dbReference type="InterPro" id="IPR036393">
    <property type="entry name" value="AceGlu_kinase-like_sf"/>
</dbReference>
<evidence type="ECO:0000256" key="10">
    <source>
        <dbReference type="ARBA" id="ARBA00022840"/>
    </source>
</evidence>
<accession>S3KE40</accession>
<dbReference type="InterPro" id="IPR011818">
    <property type="entry name" value="Uridylate_kinase_arch/spir"/>
</dbReference>
<evidence type="ECO:0000256" key="12">
    <source>
        <dbReference type="ARBA" id="ARBA00032092"/>
    </source>
</evidence>
<dbReference type="GO" id="GO:0006225">
    <property type="term" value="P:UDP biosynthetic process"/>
    <property type="evidence" value="ECO:0007669"/>
    <property type="project" value="TreeGrafter"/>
</dbReference>
<comment type="catalytic activity">
    <reaction evidence="13">
        <text>UMP + ATP = UDP + ADP</text>
        <dbReference type="Rhea" id="RHEA:24400"/>
        <dbReference type="ChEBI" id="CHEBI:30616"/>
        <dbReference type="ChEBI" id="CHEBI:57865"/>
        <dbReference type="ChEBI" id="CHEBI:58223"/>
        <dbReference type="ChEBI" id="CHEBI:456216"/>
        <dbReference type="EC" id="2.7.4.22"/>
    </reaction>
</comment>
<evidence type="ECO:0000256" key="6">
    <source>
        <dbReference type="ARBA" id="ARBA00022490"/>
    </source>
</evidence>
<keyword evidence="7" id="KW-0808">Transferase</keyword>
<evidence type="ECO:0000256" key="5">
    <source>
        <dbReference type="ARBA" id="ARBA00016403"/>
    </source>
</evidence>
<evidence type="ECO:0000259" key="14">
    <source>
        <dbReference type="Pfam" id="PF00696"/>
    </source>
</evidence>
<comment type="pathway">
    <text evidence="2">Pyrimidine metabolism; CTP biosynthesis via de novo pathway; UDP from UMP (UMPK route): step 1/1.</text>
</comment>
<dbReference type="InterPro" id="IPR011817">
    <property type="entry name" value="Uridylate_kinase"/>
</dbReference>
<keyword evidence="10" id="KW-0067">ATP-binding</keyword>
<dbReference type="OrthoDB" id="350745at2"/>
<evidence type="ECO:0000256" key="1">
    <source>
        <dbReference type="ARBA" id="ARBA00004496"/>
    </source>
</evidence>
<dbReference type="EMBL" id="ATFF01000006">
    <property type="protein sequence ID" value="EPF30482.1"/>
    <property type="molecule type" value="Genomic_DNA"/>
</dbReference>
<dbReference type="GO" id="GO:0005524">
    <property type="term" value="F:ATP binding"/>
    <property type="evidence" value="ECO:0007669"/>
    <property type="project" value="UniProtKB-KW"/>
</dbReference>
<reference evidence="15 16" key="1">
    <citation type="submission" date="2013-04" db="EMBL/GenBank/DDBJ databases">
        <title>The Genome Sequence of Treponema maltophilum ATCC 51939.</title>
        <authorList>
            <consortium name="The Broad Institute Genomics Platform"/>
            <person name="Earl A."/>
            <person name="Ward D."/>
            <person name="Feldgarden M."/>
            <person name="Gevers D."/>
            <person name="Leonetti C."/>
            <person name="Blanton J.M."/>
            <person name="Dewhirst F.E."/>
            <person name="Izard J."/>
            <person name="Walker B."/>
            <person name="Young S."/>
            <person name="Zeng Q."/>
            <person name="Gargeya S."/>
            <person name="Fitzgerald M."/>
            <person name="Haas B."/>
            <person name="Abouelleil A."/>
            <person name="Allen A.W."/>
            <person name="Alvarado L."/>
            <person name="Arachchi H.M."/>
            <person name="Berlin A.M."/>
            <person name="Chapman S.B."/>
            <person name="Gainer-Dewar J."/>
            <person name="Goldberg J."/>
            <person name="Griggs A."/>
            <person name="Gujja S."/>
            <person name="Hansen M."/>
            <person name="Howarth C."/>
            <person name="Imamovic A."/>
            <person name="Ireland A."/>
            <person name="Larimer J."/>
            <person name="McCowan C."/>
            <person name="Murphy C."/>
            <person name="Pearson M."/>
            <person name="Poon T.W."/>
            <person name="Priest M."/>
            <person name="Roberts A."/>
            <person name="Saif S."/>
            <person name="Shea T."/>
            <person name="Sisk P."/>
            <person name="Sykes S."/>
            <person name="Wortman J."/>
            <person name="Nusbaum C."/>
            <person name="Birren B."/>
        </authorList>
    </citation>
    <scope>NUCLEOTIDE SEQUENCE [LARGE SCALE GENOMIC DNA]</scope>
    <source>
        <strain evidence="15 16">ATCC 51939</strain>
    </source>
</reference>
<dbReference type="UniPathway" id="UPA00159">
    <property type="reaction ID" value="UER00275"/>
</dbReference>
<dbReference type="AlphaFoldDB" id="S3KE40"/>
<dbReference type="RefSeq" id="WP_016525093.1">
    <property type="nucleotide sequence ID" value="NZ_KE332518.1"/>
</dbReference>
<sequence length="239" mass="25789">MIKVLSVGGSIVAPAEPDTAFLTAFAAMIRSWLNEDAQRKLILVVGGGAPARLYQNSYRSVCSLSSAGSGERSSIQYDNNEADWLGIMATRLNAQLLKAVFSDVCVDPVVCDPTADFNFTGRILVAAGWKPGFSTDTDAVYLAERFGAKTVVNLSNIEKVYSDDPKKNPAAKPLDDILWKDFLHMVGEEWVPGKNCPFDPVASKKADKAGISVICAGGKDINNMLAILNEKPFFGTLIH</sequence>
<comment type="similarity">
    <text evidence="3">Belongs to the UMP kinase family.</text>
</comment>
<dbReference type="EC" id="2.7.4.22" evidence="4"/>
<dbReference type="STRING" id="1125699.HMPREF9194_00799"/>
<dbReference type="NCBIfam" id="TIGR02076">
    <property type="entry name" value="pyrH_arch"/>
    <property type="match status" value="1"/>
</dbReference>
<evidence type="ECO:0000256" key="3">
    <source>
        <dbReference type="ARBA" id="ARBA00007614"/>
    </source>
</evidence>
<dbReference type="SUPFAM" id="SSF53633">
    <property type="entry name" value="Carbamate kinase-like"/>
    <property type="match status" value="1"/>
</dbReference>
<evidence type="ECO:0000256" key="11">
    <source>
        <dbReference type="ARBA" id="ARBA00022975"/>
    </source>
</evidence>
<dbReference type="PANTHER" id="PTHR42833">
    <property type="entry name" value="URIDYLATE KINASE"/>
    <property type="match status" value="1"/>
</dbReference>
<evidence type="ECO:0000256" key="13">
    <source>
        <dbReference type="ARBA" id="ARBA00047767"/>
    </source>
</evidence>
<evidence type="ECO:0000256" key="4">
    <source>
        <dbReference type="ARBA" id="ARBA00012899"/>
    </source>
</evidence>